<dbReference type="Proteomes" id="UP000234681">
    <property type="component" value="Chromosome 6"/>
</dbReference>
<sequence length="56" mass="6619">MNFKTVVFLSVMFGSLDPIHINKSYFESLIMFTVWTVVKGSQEINFETFCPRDFYL</sequence>
<dbReference type="EMBL" id="CH473947">
    <property type="protein sequence ID" value="EDM03035.1"/>
    <property type="molecule type" value="Genomic_DNA"/>
</dbReference>
<organism evidence="1 2">
    <name type="scientific">Rattus norvegicus</name>
    <name type="common">Rat</name>
    <dbReference type="NCBI Taxonomy" id="10116"/>
    <lineage>
        <taxon>Eukaryota</taxon>
        <taxon>Metazoa</taxon>
        <taxon>Chordata</taxon>
        <taxon>Craniata</taxon>
        <taxon>Vertebrata</taxon>
        <taxon>Euteleostomi</taxon>
        <taxon>Mammalia</taxon>
        <taxon>Eutheria</taxon>
        <taxon>Euarchontoglires</taxon>
        <taxon>Glires</taxon>
        <taxon>Rodentia</taxon>
        <taxon>Myomorpha</taxon>
        <taxon>Muroidea</taxon>
        <taxon>Muridae</taxon>
        <taxon>Murinae</taxon>
        <taxon>Rattus</taxon>
    </lineage>
</organism>
<gene>
    <name evidence="1" type="ORF">rCG_63441</name>
</gene>
<evidence type="ECO:0000313" key="2">
    <source>
        <dbReference type="Proteomes" id="UP000234681"/>
    </source>
</evidence>
<dbReference type="AlphaFoldDB" id="A6HAI0"/>
<protein>
    <submittedName>
        <fullName evidence="1">RCG63441</fullName>
    </submittedName>
</protein>
<name>A6HAI0_RAT</name>
<evidence type="ECO:0000313" key="1">
    <source>
        <dbReference type="EMBL" id="EDM03035.1"/>
    </source>
</evidence>
<accession>A6HAI0</accession>
<reference evidence="2" key="1">
    <citation type="submission" date="2005-09" db="EMBL/GenBank/DDBJ databases">
        <authorList>
            <person name="Mural R.J."/>
            <person name="Li P.W."/>
            <person name="Adams M.D."/>
            <person name="Amanatides P.G."/>
            <person name="Baden-Tillson H."/>
            <person name="Barnstead M."/>
            <person name="Chin S.H."/>
            <person name="Dew I."/>
            <person name="Evans C.A."/>
            <person name="Ferriera S."/>
            <person name="Flanigan M."/>
            <person name="Fosler C."/>
            <person name="Glodek A."/>
            <person name="Gu Z."/>
            <person name="Holt R.A."/>
            <person name="Jennings D."/>
            <person name="Kraft C.L."/>
            <person name="Lu F."/>
            <person name="Nguyen T."/>
            <person name="Nusskern D.R."/>
            <person name="Pfannkoch C.M."/>
            <person name="Sitter C."/>
            <person name="Sutton G.G."/>
            <person name="Venter J.C."/>
            <person name="Wang Z."/>
            <person name="Woodage T."/>
            <person name="Zheng X.H."/>
            <person name="Zhong F."/>
        </authorList>
    </citation>
    <scope>NUCLEOTIDE SEQUENCE [LARGE SCALE GENOMIC DNA]</scope>
    <source>
        <strain>BN</strain>
        <strain evidence="2">Sprague-Dawley</strain>
    </source>
</reference>
<proteinExistence type="predicted"/>